<evidence type="ECO:0000256" key="4">
    <source>
        <dbReference type="PIRNR" id="PIRNR016821"/>
    </source>
</evidence>
<reference evidence="7" key="1">
    <citation type="submission" date="2021-09" db="EMBL/GenBank/DDBJ databases">
        <authorList>
            <person name="Wu T."/>
            <person name="Guo S.Z."/>
        </authorList>
    </citation>
    <scope>NUCLEOTIDE SEQUENCE</scope>
    <source>
        <strain evidence="7">RSS-23</strain>
    </source>
</reference>
<keyword evidence="3 4" id="KW-0238">DNA-binding</keyword>
<dbReference type="SUPFAM" id="SSF55174">
    <property type="entry name" value="Alpha-L RNA-binding motif"/>
    <property type="match status" value="1"/>
</dbReference>
<evidence type="ECO:0000256" key="1">
    <source>
        <dbReference type="ARBA" id="ARBA00008396"/>
    </source>
</evidence>
<dbReference type="CDD" id="cd00165">
    <property type="entry name" value="S4"/>
    <property type="match status" value="1"/>
</dbReference>
<dbReference type="InterPro" id="IPR036986">
    <property type="entry name" value="S4_RNA-bd_sf"/>
</dbReference>
<feature type="compositionally biased region" description="Basic and acidic residues" evidence="5">
    <location>
        <begin position="97"/>
        <end position="118"/>
    </location>
</feature>
<dbReference type="Pfam" id="PF01479">
    <property type="entry name" value="S4"/>
    <property type="match status" value="1"/>
</dbReference>
<dbReference type="InterPro" id="IPR025708">
    <property type="entry name" value="HSP15"/>
</dbReference>
<evidence type="ECO:0000313" key="7">
    <source>
        <dbReference type="EMBL" id="MBZ4186582.1"/>
    </source>
</evidence>
<comment type="similarity">
    <text evidence="1 4">Belongs to the HSP15 family.</text>
</comment>
<evidence type="ECO:0000256" key="2">
    <source>
        <dbReference type="ARBA" id="ARBA00022884"/>
    </source>
</evidence>
<gene>
    <name evidence="7" type="ORF">K7B09_09635</name>
</gene>
<dbReference type="Proteomes" id="UP001430290">
    <property type="component" value="Unassembled WGS sequence"/>
</dbReference>
<dbReference type="RefSeq" id="WP_223629259.1">
    <property type="nucleotide sequence ID" value="NZ_JAIQDJ010000005.1"/>
</dbReference>
<feature type="domain" description="RNA-binding S4" evidence="6">
    <location>
        <begin position="10"/>
        <end position="72"/>
    </location>
</feature>
<proteinExistence type="inferred from homology"/>
<evidence type="ECO:0000313" key="8">
    <source>
        <dbReference type="Proteomes" id="UP001430290"/>
    </source>
</evidence>
<sequence length="134" mass="14918">MTLVDDSGSVRLDLWLWAARFFKTRALAKHAIETGKVEVGGQRAKPARGVRVGDALRVQRMEEVFELDVLMLSVVRGPAAIAQTLYRESEASRAARELARAQRAAERAGYHPPETKPDKRARRLIRALGDIDAL</sequence>
<keyword evidence="8" id="KW-1185">Reference proteome</keyword>
<evidence type="ECO:0000259" key="6">
    <source>
        <dbReference type="SMART" id="SM00363"/>
    </source>
</evidence>
<dbReference type="PIRSF" id="PIRSF016821">
    <property type="entry name" value="HSP15"/>
    <property type="match status" value="1"/>
</dbReference>
<evidence type="ECO:0000256" key="3">
    <source>
        <dbReference type="ARBA" id="ARBA00023125"/>
    </source>
</evidence>
<dbReference type="EMBL" id="JAIQDJ010000005">
    <property type="protein sequence ID" value="MBZ4186582.1"/>
    <property type="molecule type" value="Genomic_DNA"/>
</dbReference>
<dbReference type="Gene3D" id="3.10.290.10">
    <property type="entry name" value="RNA-binding S4 domain"/>
    <property type="match status" value="1"/>
</dbReference>
<dbReference type="InterPro" id="IPR002942">
    <property type="entry name" value="S4_RNA-bd"/>
</dbReference>
<dbReference type="SMART" id="SM00363">
    <property type="entry name" value="S4"/>
    <property type="match status" value="1"/>
</dbReference>
<name>A0ABS7TFE1_9GAMM</name>
<accession>A0ABS7TFE1</accession>
<feature type="region of interest" description="Disordered" evidence="5">
    <location>
        <begin position="97"/>
        <end position="122"/>
    </location>
</feature>
<organism evidence="7 8">
    <name type="scientific">Thermomonas beijingensis</name>
    <dbReference type="NCBI Taxonomy" id="2872701"/>
    <lineage>
        <taxon>Bacteria</taxon>
        <taxon>Pseudomonadati</taxon>
        <taxon>Pseudomonadota</taxon>
        <taxon>Gammaproteobacteria</taxon>
        <taxon>Lysobacterales</taxon>
        <taxon>Lysobacteraceae</taxon>
        <taxon>Thermomonas</taxon>
    </lineage>
</organism>
<comment type="caution">
    <text evidence="7">The sequence shown here is derived from an EMBL/GenBank/DDBJ whole genome shotgun (WGS) entry which is preliminary data.</text>
</comment>
<protein>
    <recommendedName>
        <fullName evidence="4">Heat shock protein 15</fullName>
    </recommendedName>
</protein>
<evidence type="ECO:0000256" key="5">
    <source>
        <dbReference type="SAM" id="MobiDB-lite"/>
    </source>
</evidence>
<dbReference type="PROSITE" id="PS50889">
    <property type="entry name" value="S4"/>
    <property type="match status" value="1"/>
</dbReference>
<keyword evidence="2 4" id="KW-0694">RNA-binding</keyword>